<dbReference type="Proteomes" id="UP000280434">
    <property type="component" value="Unassembled WGS sequence"/>
</dbReference>
<dbReference type="RefSeq" id="WP_121274881.1">
    <property type="nucleotide sequence ID" value="NZ_RBZV01000001.1"/>
</dbReference>
<evidence type="ECO:0000256" key="1">
    <source>
        <dbReference type="SAM" id="Phobius"/>
    </source>
</evidence>
<sequence>MNDPRHSSNSASRVGALIVVAVLIVIATLVYNALKGKREYDRELAAEASSPAVAASGTGAASAALAASASQ</sequence>
<reference evidence="2 3" key="1">
    <citation type="submission" date="2018-10" db="EMBL/GenBank/DDBJ databases">
        <title>Paraburkholderia sp. 7MK8-2, isolated from soil.</title>
        <authorList>
            <person name="Gao Z.-H."/>
            <person name="Qiu L.-H."/>
        </authorList>
    </citation>
    <scope>NUCLEOTIDE SEQUENCE [LARGE SCALE GENOMIC DNA]</scope>
    <source>
        <strain evidence="2 3">7MK8-2</strain>
    </source>
</reference>
<feature type="transmembrane region" description="Helical" evidence="1">
    <location>
        <begin position="14"/>
        <end position="34"/>
    </location>
</feature>
<keyword evidence="1" id="KW-0472">Membrane</keyword>
<proteinExistence type="predicted"/>
<evidence type="ECO:0000313" key="3">
    <source>
        <dbReference type="Proteomes" id="UP000280434"/>
    </source>
</evidence>
<gene>
    <name evidence="2" type="ORF">D7S89_01055</name>
</gene>
<comment type="caution">
    <text evidence="2">The sequence shown here is derived from an EMBL/GenBank/DDBJ whole genome shotgun (WGS) entry which is preliminary data.</text>
</comment>
<keyword evidence="3" id="KW-1185">Reference proteome</keyword>
<evidence type="ECO:0000313" key="2">
    <source>
        <dbReference type="EMBL" id="RKP52169.1"/>
    </source>
</evidence>
<organism evidence="2 3">
    <name type="scientific">Trinickia fusca</name>
    <dbReference type="NCBI Taxonomy" id="2419777"/>
    <lineage>
        <taxon>Bacteria</taxon>
        <taxon>Pseudomonadati</taxon>
        <taxon>Pseudomonadota</taxon>
        <taxon>Betaproteobacteria</taxon>
        <taxon>Burkholderiales</taxon>
        <taxon>Burkholderiaceae</taxon>
        <taxon>Trinickia</taxon>
    </lineage>
</organism>
<keyword evidence="1" id="KW-1133">Transmembrane helix</keyword>
<dbReference type="AlphaFoldDB" id="A0A494XVS6"/>
<accession>A0A494XVS6</accession>
<dbReference type="EMBL" id="RBZV01000001">
    <property type="protein sequence ID" value="RKP52169.1"/>
    <property type="molecule type" value="Genomic_DNA"/>
</dbReference>
<name>A0A494XVS6_9BURK</name>
<protein>
    <submittedName>
        <fullName evidence="2">Uncharacterized protein</fullName>
    </submittedName>
</protein>
<keyword evidence="1" id="KW-0812">Transmembrane</keyword>